<dbReference type="OrthoDB" id="3521766at2"/>
<dbReference type="Pfam" id="PF13650">
    <property type="entry name" value="Asp_protease_2"/>
    <property type="match status" value="1"/>
</dbReference>
<dbReference type="PROSITE" id="PS50106">
    <property type="entry name" value="PDZ"/>
    <property type="match status" value="1"/>
</dbReference>
<dbReference type="Proteomes" id="UP000223749">
    <property type="component" value="Chromosome"/>
</dbReference>
<dbReference type="Gene3D" id="2.40.70.10">
    <property type="entry name" value="Acid Proteases"/>
    <property type="match status" value="2"/>
</dbReference>
<organism evidence="2 3">
    <name type="scientific">Pedobacter ginsengisoli</name>
    <dbReference type="NCBI Taxonomy" id="363852"/>
    <lineage>
        <taxon>Bacteria</taxon>
        <taxon>Pseudomonadati</taxon>
        <taxon>Bacteroidota</taxon>
        <taxon>Sphingobacteriia</taxon>
        <taxon>Sphingobacteriales</taxon>
        <taxon>Sphingobacteriaceae</taxon>
        <taxon>Pedobacter</taxon>
    </lineage>
</organism>
<dbReference type="InterPro" id="IPR021109">
    <property type="entry name" value="Peptidase_aspartic_dom_sf"/>
</dbReference>
<dbReference type="InterPro" id="IPR001478">
    <property type="entry name" value="PDZ"/>
</dbReference>
<reference evidence="2 3" key="1">
    <citation type="submission" date="2017-10" db="EMBL/GenBank/DDBJ databases">
        <title>Whole genome of Pedobacter ginsengisoli T01R-27 isolated from tomato rhizosphere.</title>
        <authorList>
            <person name="Weon H.-Y."/>
            <person name="Lee S.A."/>
            <person name="Sang M.K."/>
            <person name="Song J."/>
        </authorList>
    </citation>
    <scope>NUCLEOTIDE SEQUENCE [LARGE SCALE GENOMIC DNA]</scope>
    <source>
        <strain evidence="2 3">T01R-27</strain>
    </source>
</reference>
<accession>A0A2D1U9P8</accession>
<dbReference type="AlphaFoldDB" id="A0A2D1U9P8"/>
<dbReference type="SMART" id="SM00228">
    <property type="entry name" value="PDZ"/>
    <property type="match status" value="1"/>
</dbReference>
<dbReference type="SUPFAM" id="SSF50156">
    <property type="entry name" value="PDZ domain-like"/>
    <property type="match status" value="1"/>
</dbReference>
<name>A0A2D1U9P8_9SPHI</name>
<sequence length="417" mass="46619">MNSRMRAVNFFFFKVIPLSIIFGFCCLYSLKAQQFSFNGTRTKNAVNFNLIRNLVIIPIYINDKGPYNFILDTGVGPLVITDTTIINDLRLSDLRPIKITGLGKGIEIDAFLTNQVSARVGKASIDYIPTAILKTDILGLSNYMGVKVYGLLGYYFFNSFTVEINYSSKRVVFSLPGTKKKIKGDIIPLQIINNKPYINVELYTKELGTINAKVVVDNGASHAISLETLNEKPFPVPLNSIPANLGIGLSGPISGNVGRIPKIRIGNFELKEVISSYPIYNDVAAKTLFLNRNGNLGADILSRFNTTFDYTNEIMYLKQNPTYKRPFEHDMSGIEVYVEEDATKHYFISRIEPNSPAEIAGIREGDEILSINFTNTKTLNLNDITKTLRSGDGRGIFLSINRNGELLIKLIKLKKRI</sequence>
<dbReference type="EMBL" id="CP024091">
    <property type="protein sequence ID" value="ATP58326.1"/>
    <property type="molecule type" value="Genomic_DNA"/>
</dbReference>
<dbReference type="Gene3D" id="2.30.42.10">
    <property type="match status" value="1"/>
</dbReference>
<protein>
    <submittedName>
        <fullName evidence="2">Peptide-binding protein</fullName>
    </submittedName>
</protein>
<evidence type="ECO:0000259" key="1">
    <source>
        <dbReference type="PROSITE" id="PS50106"/>
    </source>
</evidence>
<evidence type="ECO:0000313" key="2">
    <source>
        <dbReference type="EMBL" id="ATP58326.1"/>
    </source>
</evidence>
<gene>
    <name evidence="2" type="ORF">CPT03_18575</name>
</gene>
<proteinExistence type="predicted"/>
<evidence type="ECO:0000313" key="3">
    <source>
        <dbReference type="Proteomes" id="UP000223749"/>
    </source>
</evidence>
<dbReference type="KEGG" id="pgs:CPT03_18575"/>
<feature type="domain" description="PDZ" evidence="1">
    <location>
        <begin position="333"/>
        <end position="390"/>
    </location>
</feature>
<dbReference type="RefSeq" id="WP_099440229.1">
    <property type="nucleotide sequence ID" value="NZ_CP024091.1"/>
</dbReference>
<dbReference type="InterPro" id="IPR036034">
    <property type="entry name" value="PDZ_sf"/>
</dbReference>
<dbReference type="Pfam" id="PF00595">
    <property type="entry name" value="PDZ"/>
    <property type="match status" value="1"/>
</dbReference>
<keyword evidence="3" id="KW-1185">Reference proteome</keyword>